<dbReference type="EMBL" id="JAZGQO010000014">
    <property type="protein sequence ID" value="KAK6170982.1"/>
    <property type="molecule type" value="Genomic_DNA"/>
</dbReference>
<organism evidence="1 2">
    <name type="scientific">Patella caerulea</name>
    <name type="common">Rayed Mediterranean limpet</name>
    <dbReference type="NCBI Taxonomy" id="87958"/>
    <lineage>
        <taxon>Eukaryota</taxon>
        <taxon>Metazoa</taxon>
        <taxon>Spiralia</taxon>
        <taxon>Lophotrochozoa</taxon>
        <taxon>Mollusca</taxon>
        <taxon>Gastropoda</taxon>
        <taxon>Patellogastropoda</taxon>
        <taxon>Patelloidea</taxon>
        <taxon>Patellidae</taxon>
        <taxon>Patella</taxon>
    </lineage>
</organism>
<name>A0AAN8P5J6_PATCE</name>
<dbReference type="Proteomes" id="UP001347796">
    <property type="component" value="Unassembled WGS sequence"/>
</dbReference>
<comment type="caution">
    <text evidence="1">The sequence shown here is derived from an EMBL/GenBank/DDBJ whole genome shotgun (WGS) entry which is preliminary data.</text>
</comment>
<sequence>MFINSSKVEDFPMEQLCKRVPAHLQDLFNQSIPEHHAQEVASLLIEYEDDVFAKHDSDLVCLSTTRNKSKEQVVHQDCLGLYWDRDLPLWLKRMRHIVPSNIEIGCGGILLATILSS</sequence>
<protein>
    <submittedName>
        <fullName evidence="1">Uncharacterized protein</fullName>
    </submittedName>
</protein>
<proteinExistence type="predicted"/>
<gene>
    <name evidence="1" type="ORF">SNE40_019253</name>
</gene>
<evidence type="ECO:0000313" key="1">
    <source>
        <dbReference type="EMBL" id="KAK6170982.1"/>
    </source>
</evidence>
<keyword evidence="2" id="KW-1185">Reference proteome</keyword>
<dbReference type="AlphaFoldDB" id="A0AAN8P5J6"/>
<accession>A0AAN8P5J6</accession>
<reference evidence="1 2" key="1">
    <citation type="submission" date="2024-01" db="EMBL/GenBank/DDBJ databases">
        <title>The genome of the rayed Mediterranean limpet Patella caerulea (Linnaeus, 1758).</title>
        <authorList>
            <person name="Anh-Thu Weber A."/>
            <person name="Halstead-Nussloch G."/>
        </authorList>
    </citation>
    <scope>NUCLEOTIDE SEQUENCE [LARGE SCALE GENOMIC DNA]</scope>
    <source>
        <strain evidence="1">AATW-2023a</strain>
        <tissue evidence="1">Whole specimen</tissue>
    </source>
</reference>
<evidence type="ECO:0000313" key="2">
    <source>
        <dbReference type="Proteomes" id="UP001347796"/>
    </source>
</evidence>